<organism evidence="1 2">
    <name type="scientific">Streptomyces bottropensis ATCC 25435</name>
    <dbReference type="NCBI Taxonomy" id="1054862"/>
    <lineage>
        <taxon>Bacteria</taxon>
        <taxon>Bacillati</taxon>
        <taxon>Actinomycetota</taxon>
        <taxon>Actinomycetes</taxon>
        <taxon>Kitasatosporales</taxon>
        <taxon>Streptomycetaceae</taxon>
        <taxon>Streptomyces</taxon>
    </lineage>
</organism>
<dbReference type="EMBL" id="KB405078">
    <property type="protein sequence ID" value="EMF54320.1"/>
    <property type="molecule type" value="Genomic_DNA"/>
</dbReference>
<sequence length="55" mass="6264">MPVWRDGLARSALSVDCQRILAALADRARLGQGPMTCQEMAASSAWTWFRRGWRR</sequence>
<proteinExistence type="predicted"/>
<evidence type="ECO:0000313" key="1">
    <source>
        <dbReference type="EMBL" id="EMF54320.1"/>
    </source>
</evidence>
<reference evidence="2" key="1">
    <citation type="journal article" date="2013" name="Genome Announc.">
        <title>Draft Genome Sequence of Streptomyces bottropensis ATCC 25435, a Bottromycin-Producing Actinomycete.</title>
        <authorList>
            <person name="Zhang H."/>
            <person name="Zhou W."/>
            <person name="Zhuang Y."/>
            <person name="Liang X."/>
            <person name="Liu T."/>
        </authorList>
    </citation>
    <scope>NUCLEOTIDE SEQUENCE [LARGE SCALE GENOMIC DNA]</scope>
    <source>
        <strain evidence="2">ATCC 25435</strain>
    </source>
</reference>
<name>M3FMZ9_9ACTN</name>
<accession>M3FMZ9</accession>
<evidence type="ECO:0000313" key="2">
    <source>
        <dbReference type="Proteomes" id="UP000030760"/>
    </source>
</evidence>
<dbReference type="AlphaFoldDB" id="M3FMZ9"/>
<dbReference type="Proteomes" id="UP000030760">
    <property type="component" value="Unassembled WGS sequence"/>
</dbReference>
<gene>
    <name evidence="1" type="ORF">SBD_3988</name>
</gene>
<protein>
    <submittedName>
        <fullName evidence="1">Uncharacterized protein</fullName>
    </submittedName>
</protein>